<keyword evidence="2 5" id="KW-0812">Transmembrane</keyword>
<gene>
    <name evidence="7" type="ORF">KHLLAP_LOCUS1081</name>
</gene>
<feature type="transmembrane region" description="Helical" evidence="5">
    <location>
        <begin position="195"/>
        <end position="219"/>
    </location>
</feature>
<protein>
    <submittedName>
        <fullName evidence="7">Uu.00g034660.m01.CDS01</fullName>
    </submittedName>
</protein>
<evidence type="ECO:0000256" key="3">
    <source>
        <dbReference type="ARBA" id="ARBA00022989"/>
    </source>
</evidence>
<evidence type="ECO:0000313" key="7">
    <source>
        <dbReference type="EMBL" id="CAJ2500613.1"/>
    </source>
</evidence>
<dbReference type="Pfam" id="PF07690">
    <property type="entry name" value="MFS_1"/>
    <property type="match status" value="1"/>
</dbReference>
<dbReference type="PANTHER" id="PTHR23502">
    <property type="entry name" value="MAJOR FACILITATOR SUPERFAMILY"/>
    <property type="match status" value="1"/>
</dbReference>
<organism evidence="7 8">
    <name type="scientific">Anthostomella pinea</name>
    <dbReference type="NCBI Taxonomy" id="933095"/>
    <lineage>
        <taxon>Eukaryota</taxon>
        <taxon>Fungi</taxon>
        <taxon>Dikarya</taxon>
        <taxon>Ascomycota</taxon>
        <taxon>Pezizomycotina</taxon>
        <taxon>Sordariomycetes</taxon>
        <taxon>Xylariomycetidae</taxon>
        <taxon>Xylariales</taxon>
        <taxon>Xylariaceae</taxon>
        <taxon>Anthostomella</taxon>
    </lineage>
</organism>
<keyword evidence="3 5" id="KW-1133">Transmembrane helix</keyword>
<accession>A0AAI8YDI6</accession>
<name>A0AAI8YDI6_9PEZI</name>
<comment type="caution">
    <text evidence="7">The sequence shown here is derived from an EMBL/GenBank/DDBJ whole genome shotgun (WGS) entry which is preliminary data.</text>
</comment>
<dbReference type="InterPro" id="IPR020846">
    <property type="entry name" value="MFS_dom"/>
</dbReference>
<evidence type="ECO:0000256" key="5">
    <source>
        <dbReference type="SAM" id="Phobius"/>
    </source>
</evidence>
<comment type="subcellular location">
    <subcellularLocation>
        <location evidence="1">Membrane</location>
        <topology evidence="1">Multi-pass membrane protein</topology>
    </subcellularLocation>
</comment>
<feature type="domain" description="Major facilitator superfamily (MFS) profile" evidence="6">
    <location>
        <begin position="55"/>
        <end position="417"/>
    </location>
</feature>
<dbReference type="GO" id="GO:0016020">
    <property type="term" value="C:membrane"/>
    <property type="evidence" value="ECO:0007669"/>
    <property type="project" value="UniProtKB-SubCell"/>
</dbReference>
<dbReference type="PROSITE" id="PS50850">
    <property type="entry name" value="MFS"/>
    <property type="match status" value="1"/>
</dbReference>
<dbReference type="GO" id="GO:0022857">
    <property type="term" value="F:transmembrane transporter activity"/>
    <property type="evidence" value="ECO:0007669"/>
    <property type="project" value="InterPro"/>
</dbReference>
<evidence type="ECO:0000259" key="6">
    <source>
        <dbReference type="PROSITE" id="PS50850"/>
    </source>
</evidence>
<dbReference type="Gene3D" id="1.20.1250.20">
    <property type="entry name" value="MFS general substrate transporter like domains"/>
    <property type="match status" value="1"/>
</dbReference>
<dbReference type="InterPro" id="IPR011701">
    <property type="entry name" value="MFS"/>
</dbReference>
<dbReference type="EMBL" id="CAUWAG010000003">
    <property type="protein sequence ID" value="CAJ2500613.1"/>
    <property type="molecule type" value="Genomic_DNA"/>
</dbReference>
<evidence type="ECO:0000256" key="4">
    <source>
        <dbReference type="ARBA" id="ARBA00023136"/>
    </source>
</evidence>
<dbReference type="PANTHER" id="PTHR23502:SF163">
    <property type="entry name" value="MAJOR FACILITATOR SUPERFAMILY (MFS) PROFILE DOMAIN-CONTAINING PROTEIN"/>
    <property type="match status" value="1"/>
</dbReference>
<feature type="transmembrane region" description="Helical" evidence="5">
    <location>
        <begin position="308"/>
        <end position="327"/>
    </location>
</feature>
<dbReference type="Proteomes" id="UP001295740">
    <property type="component" value="Unassembled WGS sequence"/>
</dbReference>
<reference evidence="7" key="1">
    <citation type="submission" date="2023-10" db="EMBL/GenBank/DDBJ databases">
        <authorList>
            <person name="Hackl T."/>
        </authorList>
    </citation>
    <scope>NUCLEOTIDE SEQUENCE</scope>
</reference>
<evidence type="ECO:0000313" key="8">
    <source>
        <dbReference type="Proteomes" id="UP001295740"/>
    </source>
</evidence>
<dbReference type="InterPro" id="IPR036259">
    <property type="entry name" value="MFS_trans_sf"/>
</dbReference>
<keyword evidence="4 5" id="KW-0472">Membrane</keyword>
<feature type="transmembrane region" description="Helical" evidence="5">
    <location>
        <begin position="348"/>
        <end position="367"/>
    </location>
</feature>
<dbReference type="AlphaFoldDB" id="A0AAI8YDI6"/>
<keyword evidence="8" id="KW-1185">Reference proteome</keyword>
<evidence type="ECO:0000256" key="1">
    <source>
        <dbReference type="ARBA" id="ARBA00004141"/>
    </source>
</evidence>
<evidence type="ECO:0000256" key="2">
    <source>
        <dbReference type="ARBA" id="ARBA00022692"/>
    </source>
</evidence>
<proteinExistence type="predicted"/>
<dbReference type="SUPFAM" id="SSF103473">
    <property type="entry name" value="MFS general substrate transporter"/>
    <property type="match status" value="1"/>
</dbReference>
<sequence>MLTASSQTQAFVDGILDYDSETEVARQPLSKTMENVENVETTADDVTKRSGVVDNVTTDAMEKAHPSSNLATIICAPITPQVLSSFQQPPTSFYSQLLVSIWELGEILGPLIAAPLSELYGRYYLYDAGNILCIAFSAACALSTSIRALVAFRFLNGMVVVCTALNPSMVGDLFRVEERGRAMAMVDLAPLLGPVVGPVIGGYITIFTSALEAAFLLLLRETYAWQILAHKAARLRQITNNPRELLRSRYETEQQTTNLYTPYTPKRQQVFRNALLYVGVVYGYLYLVMTTITGVFEGVYHFSESVVDLSFLGLGVFLCRFTLDLHVRRASASTSASATAQPQPEQRLPPLIFGGIILPIGLFIYGWTSSSHTHTHPIFPIITTAILGGTAAIPKPGAGLGELGVGALRSRDKRKFE</sequence>
<feature type="transmembrane region" description="Helical" evidence="5">
    <location>
        <begin position="274"/>
        <end position="296"/>
    </location>
</feature>
<feature type="transmembrane region" description="Helical" evidence="5">
    <location>
        <begin position="123"/>
        <end position="142"/>
    </location>
</feature>